<accession>A0A328B0J3</accession>
<feature type="transmembrane region" description="Helical" evidence="1">
    <location>
        <begin position="54"/>
        <end position="77"/>
    </location>
</feature>
<keyword evidence="1" id="KW-0472">Membrane</keyword>
<dbReference type="AlphaFoldDB" id="A0A328B0J3"/>
<dbReference type="InterPro" id="IPR010406">
    <property type="entry name" value="DUF1003"/>
</dbReference>
<name>A0A328B0J3_9CAUL</name>
<feature type="transmembrane region" description="Helical" evidence="1">
    <location>
        <begin position="92"/>
        <end position="112"/>
    </location>
</feature>
<dbReference type="EMBL" id="QFYP01000001">
    <property type="protein sequence ID" value="RAK60932.1"/>
    <property type="molecule type" value="Genomic_DNA"/>
</dbReference>
<protein>
    <recommendedName>
        <fullName evidence="4">DUF1003 domain-containing protein</fullName>
    </recommendedName>
</protein>
<evidence type="ECO:0008006" key="4">
    <source>
        <dbReference type="Google" id="ProtNLM"/>
    </source>
</evidence>
<dbReference type="Pfam" id="PF06210">
    <property type="entry name" value="DUF1003"/>
    <property type="match status" value="1"/>
</dbReference>
<dbReference type="Proteomes" id="UP000249842">
    <property type="component" value="Unassembled WGS sequence"/>
</dbReference>
<evidence type="ECO:0000313" key="3">
    <source>
        <dbReference type="Proteomes" id="UP000249842"/>
    </source>
</evidence>
<sequence length="190" mass="20643">MDAERAEPPPTAGGEAGADRDMAAVLRRNIEAMRAQRHREEGEAGWGERLAGRITAFSGSLAFVWLHLALVAAWVAVNLGLVPQAPRFDRSFVILATVASVEAIFLSTFVLISQNRIAALAEKRAALDLQINLLAEYEITQLVKLTTAIAGKLGLDDARDPELEEIAQEVAPETVLEELDEEMAARTKRG</sequence>
<keyword evidence="1" id="KW-0812">Transmembrane</keyword>
<evidence type="ECO:0000256" key="1">
    <source>
        <dbReference type="SAM" id="Phobius"/>
    </source>
</evidence>
<dbReference type="OrthoDB" id="9795736at2"/>
<keyword evidence="1" id="KW-1133">Transmembrane helix</keyword>
<reference evidence="3" key="1">
    <citation type="submission" date="2018-05" db="EMBL/GenBank/DDBJ databases">
        <authorList>
            <person name="Li X."/>
        </authorList>
    </citation>
    <scope>NUCLEOTIDE SEQUENCE [LARGE SCALE GENOMIC DNA]</scope>
    <source>
        <strain evidence="3">HKS-05</strain>
    </source>
</reference>
<organism evidence="2 3">
    <name type="scientific">Phenylobacterium hankyongense</name>
    <dbReference type="NCBI Taxonomy" id="1813876"/>
    <lineage>
        <taxon>Bacteria</taxon>
        <taxon>Pseudomonadati</taxon>
        <taxon>Pseudomonadota</taxon>
        <taxon>Alphaproteobacteria</taxon>
        <taxon>Caulobacterales</taxon>
        <taxon>Caulobacteraceae</taxon>
        <taxon>Phenylobacterium</taxon>
    </lineage>
</organism>
<proteinExistence type="predicted"/>
<keyword evidence="3" id="KW-1185">Reference proteome</keyword>
<comment type="caution">
    <text evidence="2">The sequence shown here is derived from an EMBL/GenBank/DDBJ whole genome shotgun (WGS) entry which is preliminary data.</text>
</comment>
<evidence type="ECO:0000313" key="2">
    <source>
        <dbReference type="EMBL" id="RAK60932.1"/>
    </source>
</evidence>
<gene>
    <name evidence="2" type="ORF">DJ021_14495</name>
</gene>